<dbReference type="SUPFAM" id="SSF82114">
    <property type="entry name" value="Riboflavin kinase-like"/>
    <property type="match status" value="1"/>
</dbReference>
<evidence type="ECO:0000259" key="8">
    <source>
        <dbReference type="SMART" id="SM00904"/>
    </source>
</evidence>
<dbReference type="InterPro" id="IPR023468">
    <property type="entry name" value="Riboflavin_kinase"/>
</dbReference>
<protein>
    <recommendedName>
        <fullName evidence="1">riboflavin kinase</fullName>
        <ecNumber evidence="1">2.7.1.26</ecNumber>
    </recommendedName>
</protein>
<comment type="catalytic activity">
    <reaction evidence="7">
        <text>riboflavin + ATP = FMN + ADP + H(+)</text>
        <dbReference type="Rhea" id="RHEA:14357"/>
        <dbReference type="ChEBI" id="CHEBI:15378"/>
        <dbReference type="ChEBI" id="CHEBI:30616"/>
        <dbReference type="ChEBI" id="CHEBI:57986"/>
        <dbReference type="ChEBI" id="CHEBI:58210"/>
        <dbReference type="ChEBI" id="CHEBI:456216"/>
        <dbReference type="EC" id="2.7.1.26"/>
    </reaction>
</comment>
<dbReference type="Pfam" id="PF01687">
    <property type="entry name" value="Flavokinase"/>
    <property type="match status" value="1"/>
</dbReference>
<reference evidence="9 10" key="1">
    <citation type="submission" date="2019-06" db="EMBL/GenBank/DDBJ databases">
        <title>Whole genome shotgun sequence of Glutamicibacter uratoxydans NBRC 15515.</title>
        <authorList>
            <person name="Hosoyama A."/>
            <person name="Uohara A."/>
            <person name="Ohji S."/>
            <person name="Ichikawa N."/>
        </authorList>
    </citation>
    <scope>NUCLEOTIDE SEQUENCE [LARGE SCALE GENOMIC DNA]</scope>
    <source>
        <strain evidence="9 10">NBRC 15515</strain>
    </source>
</reference>
<evidence type="ECO:0000256" key="4">
    <source>
        <dbReference type="ARBA" id="ARBA00022679"/>
    </source>
</evidence>
<organism evidence="9 10">
    <name type="scientific">Glutamicibacter uratoxydans</name>
    <name type="common">Arthrobacter uratoxydans</name>
    <dbReference type="NCBI Taxonomy" id="43667"/>
    <lineage>
        <taxon>Bacteria</taxon>
        <taxon>Bacillati</taxon>
        <taxon>Actinomycetota</taxon>
        <taxon>Actinomycetes</taxon>
        <taxon>Micrococcales</taxon>
        <taxon>Micrococcaceae</taxon>
        <taxon>Glutamicibacter</taxon>
    </lineage>
</organism>
<keyword evidence="3" id="KW-0288">FMN</keyword>
<dbReference type="OrthoDB" id="9803667at2"/>
<dbReference type="Proteomes" id="UP000316612">
    <property type="component" value="Unassembled WGS sequence"/>
</dbReference>
<keyword evidence="10" id="KW-1185">Reference proteome</keyword>
<proteinExistence type="predicted"/>
<gene>
    <name evidence="9" type="ORF">AUR04nite_05960</name>
</gene>
<evidence type="ECO:0000313" key="10">
    <source>
        <dbReference type="Proteomes" id="UP000316612"/>
    </source>
</evidence>
<keyword evidence="2" id="KW-0285">Flavoprotein</keyword>
<keyword evidence="5" id="KW-0547">Nucleotide-binding</keyword>
<feature type="domain" description="Riboflavin kinase" evidence="8">
    <location>
        <begin position="2"/>
        <end position="122"/>
    </location>
</feature>
<dbReference type="GO" id="GO:0009231">
    <property type="term" value="P:riboflavin biosynthetic process"/>
    <property type="evidence" value="ECO:0007669"/>
    <property type="project" value="InterPro"/>
</dbReference>
<evidence type="ECO:0000256" key="6">
    <source>
        <dbReference type="ARBA" id="ARBA00022840"/>
    </source>
</evidence>
<name>A0A4Y4DMH4_GLUUR</name>
<dbReference type="RefSeq" id="WP_141361760.1">
    <property type="nucleotide sequence ID" value="NZ_BAAAJL010000003.1"/>
</dbReference>
<dbReference type="GO" id="GO:0008531">
    <property type="term" value="F:riboflavin kinase activity"/>
    <property type="evidence" value="ECO:0007669"/>
    <property type="project" value="UniProtKB-EC"/>
</dbReference>
<evidence type="ECO:0000256" key="1">
    <source>
        <dbReference type="ARBA" id="ARBA00012105"/>
    </source>
</evidence>
<dbReference type="GO" id="GO:0005524">
    <property type="term" value="F:ATP binding"/>
    <property type="evidence" value="ECO:0007669"/>
    <property type="project" value="UniProtKB-KW"/>
</dbReference>
<evidence type="ECO:0000256" key="2">
    <source>
        <dbReference type="ARBA" id="ARBA00022630"/>
    </source>
</evidence>
<sequence>MHVIEGIVEHGDARGRELGFRTANITMPQNDELDGVWGAYVVLPEGRRVVATVSVGRRATFYREGGEVLLEAHLLDFSEDLYGQKLRVVLTDFQRPQYEYDDVDSLIRQLHVDVAQTRERSHYPMAVPA</sequence>
<evidence type="ECO:0000256" key="7">
    <source>
        <dbReference type="ARBA" id="ARBA00047880"/>
    </source>
</evidence>
<dbReference type="Gene3D" id="2.40.30.30">
    <property type="entry name" value="Riboflavin kinase-like"/>
    <property type="match status" value="1"/>
</dbReference>
<dbReference type="InterPro" id="IPR023465">
    <property type="entry name" value="Riboflavin_kinase_dom_sf"/>
</dbReference>
<comment type="caution">
    <text evidence="9">The sequence shown here is derived from an EMBL/GenBank/DDBJ whole genome shotgun (WGS) entry which is preliminary data.</text>
</comment>
<dbReference type="AlphaFoldDB" id="A0A4Y4DMH4"/>
<dbReference type="EC" id="2.7.1.26" evidence="1"/>
<evidence type="ECO:0000256" key="5">
    <source>
        <dbReference type="ARBA" id="ARBA00022741"/>
    </source>
</evidence>
<keyword evidence="4" id="KW-0808">Transferase</keyword>
<keyword evidence="6" id="KW-0067">ATP-binding</keyword>
<evidence type="ECO:0000313" key="9">
    <source>
        <dbReference type="EMBL" id="GED05064.1"/>
    </source>
</evidence>
<evidence type="ECO:0000256" key="3">
    <source>
        <dbReference type="ARBA" id="ARBA00022643"/>
    </source>
</evidence>
<dbReference type="PANTHER" id="PTHR22749">
    <property type="entry name" value="RIBOFLAVIN KINASE/FMN ADENYLYLTRANSFERASE"/>
    <property type="match status" value="1"/>
</dbReference>
<dbReference type="SMART" id="SM00904">
    <property type="entry name" value="Flavokinase"/>
    <property type="match status" value="1"/>
</dbReference>
<dbReference type="PANTHER" id="PTHR22749:SF6">
    <property type="entry name" value="RIBOFLAVIN KINASE"/>
    <property type="match status" value="1"/>
</dbReference>
<dbReference type="GO" id="GO:0009398">
    <property type="term" value="P:FMN biosynthetic process"/>
    <property type="evidence" value="ECO:0007669"/>
    <property type="project" value="TreeGrafter"/>
</dbReference>
<accession>A0A4Y4DMH4</accession>
<keyword evidence="9" id="KW-0418">Kinase</keyword>
<dbReference type="InterPro" id="IPR015865">
    <property type="entry name" value="Riboflavin_kinase_bac/euk"/>
</dbReference>
<dbReference type="EMBL" id="BJNY01000002">
    <property type="protein sequence ID" value="GED05064.1"/>
    <property type="molecule type" value="Genomic_DNA"/>
</dbReference>